<dbReference type="NCBIfam" id="TIGR02937">
    <property type="entry name" value="sigma70-ECF"/>
    <property type="match status" value="1"/>
</dbReference>
<evidence type="ECO:0000256" key="4">
    <source>
        <dbReference type="ARBA" id="ARBA00023125"/>
    </source>
</evidence>
<feature type="domain" description="RNA polymerase sigma-70 region 2" evidence="8">
    <location>
        <begin position="40"/>
        <end position="109"/>
    </location>
</feature>
<evidence type="ECO:0000256" key="6">
    <source>
        <dbReference type="SAM" id="MobiDB-lite"/>
    </source>
</evidence>
<dbReference type="InterPro" id="IPR013324">
    <property type="entry name" value="RNA_pol_sigma_r3/r4-like"/>
</dbReference>
<dbReference type="SUPFAM" id="SSF88659">
    <property type="entry name" value="Sigma3 and sigma4 domains of RNA polymerase sigma factors"/>
    <property type="match status" value="1"/>
</dbReference>
<keyword evidence="3" id="KW-0731">Sigma factor</keyword>
<reference evidence="9 10" key="1">
    <citation type="submission" date="2019-07" db="EMBL/GenBank/DDBJ databases">
        <title>Diversity of Bacteria from Kongsfjorden, Arctic.</title>
        <authorList>
            <person name="Yu Y."/>
        </authorList>
    </citation>
    <scope>NUCLEOTIDE SEQUENCE [LARGE SCALE GENOMIC DNA]</scope>
    <source>
        <strain evidence="9 10">SM1928</strain>
    </source>
</reference>
<evidence type="ECO:0000256" key="1">
    <source>
        <dbReference type="ARBA" id="ARBA00010641"/>
    </source>
</evidence>
<dbReference type="InterPro" id="IPR014284">
    <property type="entry name" value="RNA_pol_sigma-70_dom"/>
</dbReference>
<evidence type="ECO:0000256" key="2">
    <source>
        <dbReference type="ARBA" id="ARBA00023015"/>
    </source>
</evidence>
<dbReference type="InterPro" id="IPR013325">
    <property type="entry name" value="RNA_pol_sigma_r2"/>
</dbReference>
<keyword evidence="7" id="KW-1133">Transmembrane helix</keyword>
<dbReference type="Gene3D" id="1.10.10.10">
    <property type="entry name" value="Winged helix-like DNA-binding domain superfamily/Winged helix DNA-binding domain"/>
    <property type="match status" value="1"/>
</dbReference>
<proteinExistence type="inferred from homology"/>
<dbReference type="Gene3D" id="1.10.1740.10">
    <property type="match status" value="1"/>
</dbReference>
<dbReference type="OrthoDB" id="4990598at2"/>
<keyword evidence="5" id="KW-0804">Transcription</keyword>
<name>A0A558GRF0_PAENT</name>
<keyword evidence="7" id="KW-0812">Transmembrane</keyword>
<feature type="region of interest" description="Disordered" evidence="6">
    <location>
        <begin position="335"/>
        <end position="424"/>
    </location>
</feature>
<dbReference type="RefSeq" id="WP_144652608.1">
    <property type="nucleotide sequence ID" value="NZ_VNFK01000018.1"/>
</dbReference>
<dbReference type="GO" id="GO:0006352">
    <property type="term" value="P:DNA-templated transcription initiation"/>
    <property type="evidence" value="ECO:0007669"/>
    <property type="project" value="InterPro"/>
</dbReference>
<sequence length="540" mass="56469">MNQVIAADTGVSSAVAMAAESDPHILDLVRQGDTDAFDILYQRHFQVAQSVARMQSDNPSDADDVVAEAFATIFQALKDGKGPKEFFRSYLLTVVRRMAHDRNRKASRTQAASDAALLDSPVLDDDPVMSDLESSIMASAFKSLPERWQAVLWHLDIEGLKPAAVAPFVGLTPNAVSSLAIRAREGLRQAYLQHHISRAVDESCDEFAAQLGKYARNALKRTSMEKVAGHLESCSKCTALLIELNDIQGGMRAVLFPLLTGVAFSPALAAAFGSAATSAGSAAAGGGALGTATSTGWQGAALWKVVAGLVLAAVTLTGLLAWFLQPGTESAVKADASANVPTPPIRETPEPSVPPLASPLPNSTPPSDSRPAPVTEVPAEPAPQAPAVVVPEKLPQPRRAAVVDSGSVSSTTAPQPTVATSPSARTVESTFSSVQGSNLTERDLNVQFSLVGDSASTTAETVFTLPDDATFISGKTVAPAGWDCGASGARQIRCTSGPVDSTQLSFTLGVTVPVNTDRETLDYQFSGPGIVTKTFVNTFN</sequence>
<feature type="compositionally biased region" description="Pro residues" evidence="6">
    <location>
        <begin position="341"/>
        <end position="364"/>
    </location>
</feature>
<dbReference type="EMBL" id="VNFK01000018">
    <property type="protein sequence ID" value="TVU59462.1"/>
    <property type="molecule type" value="Genomic_DNA"/>
</dbReference>
<dbReference type="Proteomes" id="UP000316500">
    <property type="component" value="Unassembled WGS sequence"/>
</dbReference>
<gene>
    <name evidence="9" type="ORF">FQP90_18880</name>
</gene>
<dbReference type="PANTHER" id="PTHR43133:SF8">
    <property type="entry name" value="RNA POLYMERASE SIGMA FACTOR HI_1459-RELATED"/>
    <property type="match status" value="1"/>
</dbReference>
<dbReference type="InterPro" id="IPR036388">
    <property type="entry name" value="WH-like_DNA-bd_sf"/>
</dbReference>
<protein>
    <submittedName>
        <fullName evidence="9">Sigma-70 family RNA polymerase sigma factor</fullName>
    </submittedName>
</protein>
<keyword evidence="4" id="KW-0238">DNA-binding</keyword>
<dbReference type="InterPro" id="IPR039425">
    <property type="entry name" value="RNA_pol_sigma-70-like"/>
</dbReference>
<comment type="similarity">
    <text evidence="1">Belongs to the sigma-70 factor family. ECF subfamily.</text>
</comment>
<dbReference type="Pfam" id="PF04542">
    <property type="entry name" value="Sigma70_r2"/>
    <property type="match status" value="1"/>
</dbReference>
<evidence type="ECO:0000256" key="5">
    <source>
        <dbReference type="ARBA" id="ARBA00023163"/>
    </source>
</evidence>
<comment type="caution">
    <text evidence="9">The sequence shown here is derived from an EMBL/GenBank/DDBJ whole genome shotgun (WGS) entry which is preliminary data.</text>
</comment>
<dbReference type="AlphaFoldDB" id="A0A558GRF0"/>
<organism evidence="9 10">
    <name type="scientific">Paenarthrobacter nitroguajacolicus</name>
    <name type="common">Arthrobacter nitroguajacolicus</name>
    <dbReference type="NCBI Taxonomy" id="211146"/>
    <lineage>
        <taxon>Bacteria</taxon>
        <taxon>Bacillati</taxon>
        <taxon>Actinomycetota</taxon>
        <taxon>Actinomycetes</taxon>
        <taxon>Micrococcales</taxon>
        <taxon>Micrococcaceae</taxon>
        <taxon>Paenarthrobacter</taxon>
    </lineage>
</organism>
<dbReference type="PANTHER" id="PTHR43133">
    <property type="entry name" value="RNA POLYMERASE ECF-TYPE SIGMA FACTO"/>
    <property type="match status" value="1"/>
</dbReference>
<evidence type="ECO:0000313" key="10">
    <source>
        <dbReference type="Proteomes" id="UP000316500"/>
    </source>
</evidence>
<evidence type="ECO:0000256" key="3">
    <source>
        <dbReference type="ARBA" id="ARBA00023082"/>
    </source>
</evidence>
<dbReference type="InterPro" id="IPR007627">
    <property type="entry name" value="RNA_pol_sigma70_r2"/>
</dbReference>
<keyword evidence="7" id="KW-0472">Membrane</keyword>
<dbReference type="SUPFAM" id="SSF88946">
    <property type="entry name" value="Sigma2 domain of RNA polymerase sigma factors"/>
    <property type="match status" value="1"/>
</dbReference>
<feature type="compositionally biased region" description="Polar residues" evidence="6">
    <location>
        <begin position="406"/>
        <end position="424"/>
    </location>
</feature>
<evidence type="ECO:0000313" key="9">
    <source>
        <dbReference type="EMBL" id="TVU59462.1"/>
    </source>
</evidence>
<dbReference type="GO" id="GO:0003677">
    <property type="term" value="F:DNA binding"/>
    <property type="evidence" value="ECO:0007669"/>
    <property type="project" value="UniProtKB-KW"/>
</dbReference>
<evidence type="ECO:0000259" key="8">
    <source>
        <dbReference type="Pfam" id="PF04542"/>
    </source>
</evidence>
<keyword evidence="2" id="KW-0805">Transcription regulation</keyword>
<dbReference type="GO" id="GO:0016987">
    <property type="term" value="F:sigma factor activity"/>
    <property type="evidence" value="ECO:0007669"/>
    <property type="project" value="UniProtKB-KW"/>
</dbReference>
<accession>A0A558GRF0</accession>
<evidence type="ECO:0000256" key="7">
    <source>
        <dbReference type="SAM" id="Phobius"/>
    </source>
</evidence>
<feature type="transmembrane region" description="Helical" evidence="7">
    <location>
        <begin position="301"/>
        <end position="324"/>
    </location>
</feature>